<dbReference type="InterPro" id="IPR048889">
    <property type="entry name" value="NSUN5_RCM1_N"/>
</dbReference>
<gene>
    <name evidence="3" type="primary">LOC109020445</name>
</gene>
<protein>
    <submittedName>
        <fullName evidence="3">28S rRNA (Cytosine-C(5))-methyltransferase isoform X3</fullName>
    </submittedName>
</protein>
<dbReference type="GO" id="GO:0008173">
    <property type="term" value="F:RNA methyltransferase activity"/>
    <property type="evidence" value="ECO:0007669"/>
    <property type="project" value="InterPro"/>
</dbReference>
<dbReference type="FunFam" id="3.30.70.1170:FF:000007">
    <property type="entry name" value="Putative 28S rRNA (Cytosine-C(5))-methyltransferase"/>
    <property type="match status" value="1"/>
</dbReference>
<dbReference type="PANTHER" id="PTHR22807:SF4">
    <property type="entry name" value="28S RRNA (CYTOSINE-C(5))-METHYLTRANSFERASE"/>
    <property type="match status" value="1"/>
</dbReference>
<accession>A0A2I4HQN1</accession>
<dbReference type="PROSITE" id="PS51686">
    <property type="entry name" value="SAM_MT_RSMB_NOP"/>
    <property type="match status" value="1"/>
</dbReference>
<dbReference type="Gramene" id="Jr15_07810_p1">
    <property type="protein sequence ID" value="cds.Jr15_07810_p1"/>
    <property type="gene ID" value="Jr15_07810"/>
</dbReference>
<dbReference type="PANTHER" id="PTHR22807">
    <property type="entry name" value="NOP2 YEAST -RELATED NOL1/NOP2/FMU SUN DOMAIN-CONTAINING"/>
    <property type="match status" value="1"/>
</dbReference>
<dbReference type="InterPro" id="IPR001678">
    <property type="entry name" value="MeTrfase_RsmB-F_NOP2_dom"/>
</dbReference>
<reference evidence="3" key="1">
    <citation type="submission" date="2025-08" db="UniProtKB">
        <authorList>
            <consortium name="RefSeq"/>
        </authorList>
    </citation>
    <scope>IDENTIFICATION</scope>
    <source>
        <tissue evidence="3">Leaves</tissue>
    </source>
</reference>
<name>A0A2I4HQN1_JUGRE</name>
<evidence type="ECO:0000313" key="2">
    <source>
        <dbReference type="Proteomes" id="UP000235220"/>
    </source>
</evidence>
<proteinExistence type="inferred from homology"/>
<dbReference type="RefSeq" id="XP_018858456.1">
    <property type="nucleotide sequence ID" value="XM_019002911.2"/>
</dbReference>
<feature type="binding site" evidence="1">
    <location>
        <position position="303"/>
    </location>
    <ligand>
        <name>S-adenosyl-L-methionine</name>
        <dbReference type="ChEBI" id="CHEBI:59789"/>
    </ligand>
</feature>
<sequence>MVRDKKMKPVRATSTLGPVDKLEIKRLSNAERSAYFSRREAAKVLRSVLEGDARRRAVGSIKSLVFRPSIRNKKGTFALVCQTLKHLVIIKDVLEASSILKGKWKRQAELIYIITYDILFGQAVSLVGDAEKFLMQWKDDLQLALARLLVKEKVKTVEDLVNLYQIPEVSKPRYVRVNTLKIDVDSALLELGRQNMVQKDDVVPDLLILPPATDLHNHPLVMNGSVFLQGKASSMVATALDPKPGWEVLDACSAPGNKTAHLAALMRGKGKIIACELNKERVKRLKETIKLSGASNIKVLNGDFLNINPKDPSVSTIRAILLDPSCSGSGTVSVRLDNLLPSYAAADVKDTERLNKLAAFQKKALAHALSSLGIYFKGTIWSDNSSSS</sequence>
<evidence type="ECO:0000313" key="3">
    <source>
        <dbReference type="RefSeq" id="XP_018858456.1"/>
    </source>
</evidence>
<dbReference type="AlphaFoldDB" id="A0A2I4HQN1"/>
<dbReference type="OrthoDB" id="435282at2759"/>
<keyword evidence="1" id="KW-0489">Methyltransferase</keyword>
<dbReference type="InterPro" id="IPR029063">
    <property type="entry name" value="SAM-dependent_MTases_sf"/>
</dbReference>
<organism evidence="2 3">
    <name type="scientific">Juglans regia</name>
    <name type="common">English walnut</name>
    <dbReference type="NCBI Taxonomy" id="51240"/>
    <lineage>
        <taxon>Eukaryota</taxon>
        <taxon>Viridiplantae</taxon>
        <taxon>Streptophyta</taxon>
        <taxon>Embryophyta</taxon>
        <taxon>Tracheophyta</taxon>
        <taxon>Spermatophyta</taxon>
        <taxon>Magnoliopsida</taxon>
        <taxon>eudicotyledons</taxon>
        <taxon>Gunneridae</taxon>
        <taxon>Pentapetalae</taxon>
        <taxon>rosids</taxon>
        <taxon>fabids</taxon>
        <taxon>Fagales</taxon>
        <taxon>Juglandaceae</taxon>
        <taxon>Juglans</taxon>
    </lineage>
</organism>
<dbReference type="Gene3D" id="3.30.70.1170">
    <property type="entry name" value="Sun protein, domain 3"/>
    <property type="match status" value="1"/>
</dbReference>
<dbReference type="FunCoup" id="A0A2I4HQN1">
    <property type="interactions" value="3974"/>
</dbReference>
<dbReference type="Pfam" id="PF01189">
    <property type="entry name" value="Methyltr_RsmB-F"/>
    <property type="match status" value="1"/>
</dbReference>
<dbReference type="InterPro" id="IPR049560">
    <property type="entry name" value="MeTrfase_RsmB-F_NOP2_cat"/>
</dbReference>
<keyword evidence="1" id="KW-0808">Transferase</keyword>
<dbReference type="PRINTS" id="PR02008">
    <property type="entry name" value="RCMTFAMILY"/>
</dbReference>
<keyword evidence="2" id="KW-1185">Reference proteome</keyword>
<feature type="binding site" evidence="1">
    <location>
        <begin position="252"/>
        <end position="258"/>
    </location>
    <ligand>
        <name>S-adenosyl-L-methionine</name>
        <dbReference type="ChEBI" id="CHEBI:59789"/>
    </ligand>
</feature>
<dbReference type="Proteomes" id="UP000235220">
    <property type="component" value="Chromosome 15"/>
</dbReference>
<dbReference type="InterPro" id="IPR023267">
    <property type="entry name" value="RCMT"/>
</dbReference>
<dbReference type="Pfam" id="PF21148">
    <property type="entry name" value="NSUN5_fdxn-like"/>
    <property type="match status" value="1"/>
</dbReference>
<dbReference type="InterPro" id="IPR049561">
    <property type="entry name" value="NSUN5_7_fdxn-like"/>
</dbReference>
<comment type="caution">
    <text evidence="1">Lacks conserved residue(s) required for the propagation of feature annotation.</text>
</comment>
<keyword evidence="1" id="KW-0694">RNA-binding</keyword>
<dbReference type="SUPFAM" id="SSF53335">
    <property type="entry name" value="S-adenosyl-L-methionine-dependent methyltransferases"/>
    <property type="match status" value="1"/>
</dbReference>
<dbReference type="CDD" id="cd02440">
    <property type="entry name" value="AdoMet_MTases"/>
    <property type="match status" value="1"/>
</dbReference>
<dbReference type="GO" id="GO:0005730">
    <property type="term" value="C:nucleolus"/>
    <property type="evidence" value="ECO:0000318"/>
    <property type="project" value="GO_Central"/>
</dbReference>
<feature type="binding site" evidence="1">
    <location>
        <position position="323"/>
    </location>
    <ligand>
        <name>S-adenosyl-L-methionine</name>
        <dbReference type="ChEBI" id="CHEBI:59789"/>
    </ligand>
</feature>
<keyword evidence="1" id="KW-0949">S-adenosyl-L-methionine</keyword>
<dbReference type="Gene3D" id="3.40.50.150">
    <property type="entry name" value="Vaccinia Virus protein VP39"/>
    <property type="match status" value="1"/>
</dbReference>
<evidence type="ECO:0000256" key="1">
    <source>
        <dbReference type="PROSITE-ProRule" id="PRU01023"/>
    </source>
</evidence>
<comment type="similarity">
    <text evidence="1">Belongs to the class I-like SAM-binding methyltransferase superfamily. RsmB/NOP family.</text>
</comment>
<dbReference type="Pfam" id="PF21153">
    <property type="entry name" value="NSUN5_N"/>
    <property type="match status" value="1"/>
</dbReference>
<dbReference type="GeneID" id="109020445"/>
<feature type="binding site" evidence="1">
    <location>
        <position position="276"/>
    </location>
    <ligand>
        <name>S-adenosyl-L-methionine</name>
        <dbReference type="ChEBI" id="CHEBI:59789"/>
    </ligand>
</feature>
<dbReference type="GO" id="GO:0070475">
    <property type="term" value="P:rRNA base methylation"/>
    <property type="evidence" value="ECO:0000318"/>
    <property type="project" value="GO_Central"/>
</dbReference>
<dbReference type="GO" id="GO:0003723">
    <property type="term" value="F:RNA binding"/>
    <property type="evidence" value="ECO:0007669"/>
    <property type="project" value="UniProtKB-UniRule"/>
</dbReference>